<evidence type="ECO:0000256" key="1">
    <source>
        <dbReference type="SAM" id="MobiDB-lite"/>
    </source>
</evidence>
<dbReference type="InParanoid" id="G3N445"/>
<dbReference type="AlphaFoldDB" id="G3N445"/>
<keyword evidence="2" id="KW-0472">Membrane</keyword>
<accession>G3N445</accession>
<dbReference type="Bgee" id="ENSGACG00000000048">
    <property type="expression patterns" value="Expressed in pharyngeal gill and 13 other cell types or tissues"/>
</dbReference>
<protein>
    <submittedName>
        <fullName evidence="3">Uncharacterized protein</fullName>
    </submittedName>
</protein>
<proteinExistence type="predicted"/>
<feature type="transmembrane region" description="Helical" evidence="2">
    <location>
        <begin position="30"/>
        <end position="53"/>
    </location>
</feature>
<sequence>MTIVHMRIVLFFMFLGVLVPYYFVHLFGNVLMGLSCVCVCVCVRACVCVCVCANQMCGCMVQWWSFPRIHFSPVFIIVPVCSAPFASTSHHPIQEEDEEDEEDEEETHEN</sequence>
<reference evidence="3" key="2">
    <citation type="submission" date="2024-04" db="UniProtKB">
        <authorList>
            <consortium name="Ensembl"/>
        </authorList>
    </citation>
    <scope>IDENTIFICATION</scope>
</reference>
<keyword evidence="2" id="KW-1133">Transmembrane helix</keyword>
<feature type="region of interest" description="Disordered" evidence="1">
    <location>
        <begin position="88"/>
        <end position="110"/>
    </location>
</feature>
<reference evidence="3" key="1">
    <citation type="submission" date="2006-01" db="EMBL/GenBank/DDBJ databases">
        <authorList>
            <person name="Lindblad-Toh K."/>
            <person name="Mauceli E."/>
            <person name="Grabherr M."/>
            <person name="Chang J.L."/>
            <person name="Lander E.S."/>
        </authorList>
    </citation>
    <scope>NUCLEOTIDE SEQUENCE [LARGE SCALE GENOMIC DNA]</scope>
</reference>
<organism evidence="3">
    <name type="scientific">Gasterosteus aculeatus</name>
    <name type="common">Three-spined stickleback</name>
    <dbReference type="NCBI Taxonomy" id="69293"/>
    <lineage>
        <taxon>Eukaryota</taxon>
        <taxon>Metazoa</taxon>
        <taxon>Chordata</taxon>
        <taxon>Craniata</taxon>
        <taxon>Vertebrata</taxon>
        <taxon>Euteleostomi</taxon>
        <taxon>Actinopterygii</taxon>
        <taxon>Neopterygii</taxon>
        <taxon>Teleostei</taxon>
        <taxon>Neoteleostei</taxon>
        <taxon>Acanthomorphata</taxon>
        <taxon>Eupercaria</taxon>
        <taxon>Perciformes</taxon>
        <taxon>Cottioidei</taxon>
        <taxon>Gasterosteales</taxon>
        <taxon>Gasterosteidae</taxon>
        <taxon>Gasterosteus</taxon>
    </lineage>
</organism>
<keyword evidence="2" id="KW-0812">Transmembrane</keyword>
<evidence type="ECO:0000313" key="3">
    <source>
        <dbReference type="Ensembl" id="ENSGACP00000000063.1"/>
    </source>
</evidence>
<name>G3N445_GASAC</name>
<evidence type="ECO:0000256" key="2">
    <source>
        <dbReference type="SAM" id="Phobius"/>
    </source>
</evidence>
<feature type="compositionally biased region" description="Acidic residues" evidence="1">
    <location>
        <begin position="95"/>
        <end position="110"/>
    </location>
</feature>
<feature type="transmembrane region" description="Helical" evidence="2">
    <location>
        <begin position="7"/>
        <end position="24"/>
    </location>
</feature>
<dbReference type="Ensembl" id="ENSGACT00000000063.1">
    <property type="protein sequence ID" value="ENSGACP00000000063.1"/>
    <property type="gene ID" value="ENSGACG00000000048.1"/>
</dbReference>